<dbReference type="AlphaFoldDB" id="A0A2W4WB97"/>
<comment type="caution">
    <text evidence="1">The sequence shown here is derived from an EMBL/GenBank/DDBJ whole genome shotgun (WGS) entry which is preliminary data.</text>
</comment>
<reference evidence="1 2" key="2">
    <citation type="submission" date="2018-06" db="EMBL/GenBank/DDBJ databases">
        <title>Metagenomic assembly of (sub)arctic Cyanobacteria and their associated microbiome from non-axenic cultures.</title>
        <authorList>
            <person name="Baurain D."/>
        </authorList>
    </citation>
    <scope>NUCLEOTIDE SEQUENCE [LARGE SCALE GENOMIC DNA]</scope>
    <source>
        <strain evidence="1">ULC066bin1</strain>
    </source>
</reference>
<dbReference type="Proteomes" id="UP000249467">
    <property type="component" value="Unassembled WGS sequence"/>
</dbReference>
<evidence type="ECO:0000313" key="2">
    <source>
        <dbReference type="Proteomes" id="UP000249467"/>
    </source>
</evidence>
<organism evidence="1 2">
    <name type="scientific">Pseudanabaena frigida</name>
    <dbReference type="NCBI Taxonomy" id="945775"/>
    <lineage>
        <taxon>Bacteria</taxon>
        <taxon>Bacillati</taxon>
        <taxon>Cyanobacteriota</taxon>
        <taxon>Cyanophyceae</taxon>
        <taxon>Pseudanabaenales</taxon>
        <taxon>Pseudanabaenaceae</taxon>
        <taxon>Pseudanabaena</taxon>
    </lineage>
</organism>
<proteinExistence type="predicted"/>
<dbReference type="InterPro" id="IPR029063">
    <property type="entry name" value="SAM-dependent_MTases_sf"/>
</dbReference>
<dbReference type="SUPFAM" id="SSF53335">
    <property type="entry name" value="S-adenosyl-L-methionine-dependent methyltransferases"/>
    <property type="match status" value="1"/>
</dbReference>
<dbReference type="EMBL" id="QBML01000008">
    <property type="protein sequence ID" value="PZO42136.1"/>
    <property type="molecule type" value="Genomic_DNA"/>
</dbReference>
<accession>A0A2W4WB97</accession>
<gene>
    <name evidence="1" type="ORF">DCF19_07790</name>
</gene>
<reference evidence="1 2" key="1">
    <citation type="submission" date="2018-04" db="EMBL/GenBank/DDBJ databases">
        <authorList>
            <person name="Go L.Y."/>
            <person name="Mitchell J.A."/>
        </authorList>
    </citation>
    <scope>NUCLEOTIDE SEQUENCE [LARGE SCALE GENOMIC DNA]</scope>
    <source>
        <strain evidence="1">ULC066bin1</strain>
    </source>
</reference>
<evidence type="ECO:0000313" key="1">
    <source>
        <dbReference type="EMBL" id="PZO42136.1"/>
    </source>
</evidence>
<protein>
    <recommendedName>
        <fullName evidence="3">SAM-dependent methyltransferase</fullName>
    </recommendedName>
</protein>
<name>A0A2W4WB97_9CYAN</name>
<sequence length="173" mass="20299">MNPYYTHQIHLNEELASISLNQEVNILEFGVGEGSSSILYQYAKKYPNFKIQAFENNQEWIQTVAQKYSLPNYSFEFVEDWNKLFKERDFLGHYDFVFIDQSPWEARILTLDSLKTKSSTIMLHDYDFYNKGVCENIYSVGQDSFFAKYLDLLKANAHCEILPPTLVFKAKSE</sequence>
<dbReference type="Gene3D" id="3.40.50.150">
    <property type="entry name" value="Vaccinia Virus protein VP39"/>
    <property type="match status" value="1"/>
</dbReference>
<evidence type="ECO:0008006" key="3">
    <source>
        <dbReference type="Google" id="ProtNLM"/>
    </source>
</evidence>